<feature type="signal peptide" evidence="3">
    <location>
        <begin position="1"/>
        <end position="20"/>
    </location>
</feature>
<dbReference type="Pfam" id="PF13458">
    <property type="entry name" value="Peripla_BP_6"/>
    <property type="match status" value="1"/>
</dbReference>
<evidence type="ECO:0000256" key="2">
    <source>
        <dbReference type="ARBA" id="ARBA00022729"/>
    </source>
</evidence>
<dbReference type="Proteomes" id="UP001315278">
    <property type="component" value="Unassembled WGS sequence"/>
</dbReference>
<evidence type="ECO:0000256" key="1">
    <source>
        <dbReference type="ARBA" id="ARBA00010062"/>
    </source>
</evidence>
<dbReference type="InterPro" id="IPR028081">
    <property type="entry name" value="Leu-bd"/>
</dbReference>
<dbReference type="CDD" id="cd06343">
    <property type="entry name" value="PBP1_ABC_ligand_binding-like"/>
    <property type="match status" value="1"/>
</dbReference>
<dbReference type="Gene3D" id="3.40.50.2300">
    <property type="match status" value="2"/>
</dbReference>
<evidence type="ECO:0000313" key="5">
    <source>
        <dbReference type="EMBL" id="MBR0794968.1"/>
    </source>
</evidence>
<gene>
    <name evidence="5" type="ORF">JQ615_06170</name>
</gene>
<sequence length="399" mass="43231">MIRPVIFAALSLSVFSLSPAAGQDKRYGPGVTDTEIRIGQTVPYSGPLSNLSGFGRVEAAYLRKINASGGINGRKVTLLSLDDAFMPSKTVEQTRRLVEGDGVLAIVGSFGSPTNLSVAKYLNSQRVPQILLLASSPRLDDPEKLPWTTTFMMPQPVEAKIYAEYLLRARPDAKIGVIYENDDVGKGQLAGFKAALGPRASTMIVGEAAYDVTEPTIDSQIVALKASGADTLFHASNARFAAQAIRKAHELGWKVQHVLLSGASGISTVMRPAGAAASAGAVTALWLKSPEDPTWDADDGMREYRAFMKEWAPNEQIEESVFAYSTAQMIVEVLRHCGDDLSRENLIRQATNIHDVQLPMFLPGLTINVSPSARIGWRKARMARFDGSKWVLLDDVIGN</sequence>
<dbReference type="PANTHER" id="PTHR47235">
    <property type="entry name" value="BLR6548 PROTEIN"/>
    <property type="match status" value="1"/>
</dbReference>
<dbReference type="RefSeq" id="WP_212492012.1">
    <property type="nucleotide sequence ID" value="NZ_JAFCJH010000004.1"/>
</dbReference>
<evidence type="ECO:0000313" key="6">
    <source>
        <dbReference type="Proteomes" id="UP001315278"/>
    </source>
</evidence>
<dbReference type="SUPFAM" id="SSF53822">
    <property type="entry name" value="Periplasmic binding protein-like I"/>
    <property type="match status" value="1"/>
</dbReference>
<organism evidence="5 6">
    <name type="scientific">Bradyrhizobium jicamae</name>
    <dbReference type="NCBI Taxonomy" id="280332"/>
    <lineage>
        <taxon>Bacteria</taxon>
        <taxon>Pseudomonadati</taxon>
        <taxon>Pseudomonadota</taxon>
        <taxon>Alphaproteobacteria</taxon>
        <taxon>Hyphomicrobiales</taxon>
        <taxon>Nitrobacteraceae</taxon>
        <taxon>Bradyrhizobium</taxon>
    </lineage>
</organism>
<protein>
    <submittedName>
        <fullName evidence="5">ABC transporter substrate-binding protein</fullName>
    </submittedName>
</protein>
<feature type="chain" id="PRO_5047330153" evidence="3">
    <location>
        <begin position="21"/>
        <end position="399"/>
    </location>
</feature>
<feature type="domain" description="Leucine-binding protein" evidence="4">
    <location>
        <begin position="35"/>
        <end position="360"/>
    </location>
</feature>
<dbReference type="PANTHER" id="PTHR47235:SF1">
    <property type="entry name" value="BLR6548 PROTEIN"/>
    <property type="match status" value="1"/>
</dbReference>
<accession>A0ABS5FDW7</accession>
<dbReference type="EMBL" id="JAFCJH010000004">
    <property type="protein sequence ID" value="MBR0794968.1"/>
    <property type="molecule type" value="Genomic_DNA"/>
</dbReference>
<proteinExistence type="inferred from homology"/>
<comment type="caution">
    <text evidence="5">The sequence shown here is derived from an EMBL/GenBank/DDBJ whole genome shotgun (WGS) entry which is preliminary data.</text>
</comment>
<comment type="similarity">
    <text evidence="1">Belongs to the leucine-binding protein family.</text>
</comment>
<name>A0ABS5FDW7_9BRAD</name>
<evidence type="ECO:0000259" key="4">
    <source>
        <dbReference type="Pfam" id="PF13458"/>
    </source>
</evidence>
<keyword evidence="2 3" id="KW-0732">Signal</keyword>
<evidence type="ECO:0000256" key="3">
    <source>
        <dbReference type="SAM" id="SignalP"/>
    </source>
</evidence>
<dbReference type="InterPro" id="IPR028082">
    <property type="entry name" value="Peripla_BP_I"/>
</dbReference>
<keyword evidence="6" id="KW-1185">Reference proteome</keyword>
<reference evidence="6" key="1">
    <citation type="journal article" date="2021" name="ISME J.">
        <title>Evolutionary origin and ecological implication of a unique nif island in free-living Bradyrhizobium lineages.</title>
        <authorList>
            <person name="Tao J."/>
        </authorList>
    </citation>
    <scope>NUCLEOTIDE SEQUENCE [LARGE SCALE GENOMIC DNA]</scope>
    <source>
        <strain evidence="6">SZCCT0434</strain>
    </source>
</reference>